<organism evidence="1 2">
    <name type="scientific">Eumeta variegata</name>
    <name type="common">Bagworm moth</name>
    <name type="synonym">Eumeta japonica</name>
    <dbReference type="NCBI Taxonomy" id="151549"/>
    <lineage>
        <taxon>Eukaryota</taxon>
        <taxon>Metazoa</taxon>
        <taxon>Ecdysozoa</taxon>
        <taxon>Arthropoda</taxon>
        <taxon>Hexapoda</taxon>
        <taxon>Insecta</taxon>
        <taxon>Pterygota</taxon>
        <taxon>Neoptera</taxon>
        <taxon>Endopterygota</taxon>
        <taxon>Lepidoptera</taxon>
        <taxon>Glossata</taxon>
        <taxon>Ditrysia</taxon>
        <taxon>Tineoidea</taxon>
        <taxon>Psychidae</taxon>
        <taxon>Oiketicinae</taxon>
        <taxon>Eumeta</taxon>
    </lineage>
</organism>
<reference evidence="1 2" key="1">
    <citation type="journal article" date="2019" name="Commun. Biol.">
        <title>The bagworm genome reveals a unique fibroin gene that provides high tensile strength.</title>
        <authorList>
            <person name="Kono N."/>
            <person name="Nakamura H."/>
            <person name="Ohtoshi R."/>
            <person name="Tomita M."/>
            <person name="Numata K."/>
            <person name="Arakawa K."/>
        </authorList>
    </citation>
    <scope>NUCLEOTIDE SEQUENCE [LARGE SCALE GENOMIC DNA]</scope>
</reference>
<comment type="caution">
    <text evidence="1">The sequence shown here is derived from an EMBL/GenBank/DDBJ whole genome shotgun (WGS) entry which is preliminary data.</text>
</comment>
<dbReference type="AlphaFoldDB" id="A0A4C1W3N1"/>
<evidence type="ECO:0000313" key="2">
    <source>
        <dbReference type="Proteomes" id="UP000299102"/>
    </source>
</evidence>
<evidence type="ECO:0000313" key="1">
    <source>
        <dbReference type="EMBL" id="GBP44677.1"/>
    </source>
</evidence>
<dbReference type="Proteomes" id="UP000299102">
    <property type="component" value="Unassembled WGS sequence"/>
</dbReference>
<sequence>MVACCFRFDCCRASDSGKDVAIEYLVSQDRPGKHSFKDLRKEILTKNDAVILDEITTQASAIDVVDRQLKTTVNILSTSRDKRAFELSKSRWSPSSMDTFNSKGVVSALPALGIEIGESELVEGEVGDEVGSEPTETLTVWTNTTAEAVL</sequence>
<gene>
    <name evidence="1" type="ORF">EVAR_44205_1</name>
</gene>
<dbReference type="EMBL" id="BGZK01000456">
    <property type="protein sequence ID" value="GBP44677.1"/>
    <property type="molecule type" value="Genomic_DNA"/>
</dbReference>
<name>A0A4C1W3N1_EUMVA</name>
<protein>
    <submittedName>
        <fullName evidence="1">Uncharacterized protein</fullName>
    </submittedName>
</protein>
<keyword evidence="2" id="KW-1185">Reference proteome</keyword>
<proteinExistence type="predicted"/>
<accession>A0A4C1W3N1</accession>